<dbReference type="OrthoDB" id="7206808at2"/>
<proteinExistence type="predicted"/>
<keyword evidence="3" id="KW-1185">Reference proteome</keyword>
<feature type="signal peptide" evidence="1">
    <location>
        <begin position="1"/>
        <end position="23"/>
    </location>
</feature>
<evidence type="ECO:0000313" key="3">
    <source>
        <dbReference type="Proteomes" id="UP000321717"/>
    </source>
</evidence>
<organism evidence="2 3">
    <name type="scientific">Ciceribacter naphthalenivorans</name>
    <dbReference type="NCBI Taxonomy" id="1118451"/>
    <lineage>
        <taxon>Bacteria</taxon>
        <taxon>Pseudomonadati</taxon>
        <taxon>Pseudomonadota</taxon>
        <taxon>Alphaproteobacteria</taxon>
        <taxon>Hyphomicrobiales</taxon>
        <taxon>Rhizobiaceae</taxon>
        <taxon>Ciceribacter</taxon>
    </lineage>
</organism>
<dbReference type="AlphaFoldDB" id="A0A512HE70"/>
<gene>
    <name evidence="2" type="ORF">RNA01_06830</name>
</gene>
<accession>A0A512HE70</accession>
<dbReference type="PANTHER" id="PTHR39327">
    <property type="match status" value="1"/>
</dbReference>
<dbReference type="Pfam" id="PF06035">
    <property type="entry name" value="Peptidase_C93"/>
    <property type="match status" value="1"/>
</dbReference>
<name>A0A512HE70_9HYPH</name>
<evidence type="ECO:0000256" key="1">
    <source>
        <dbReference type="SAM" id="SignalP"/>
    </source>
</evidence>
<keyword evidence="1" id="KW-0732">Signal</keyword>
<comment type="caution">
    <text evidence="2">The sequence shown here is derived from an EMBL/GenBank/DDBJ whole genome shotgun (WGS) entry which is preliminary data.</text>
</comment>
<dbReference type="InterPro" id="IPR010319">
    <property type="entry name" value="Transglutaminase-like_Cys_pept"/>
</dbReference>
<sequence length="205" mass="22414">MMNGSRALAALVVLLGVSAPAGTAYTAPRSQLSMTTGSVTSQPIGHYEFCRLHRDECSIKSKPAALPRLTPHGWDVVRGINQTVNSTIIPVTDAEAYGREEVWAYPVDAGDCEDFVLLKRKKLMEAGFSATDLLITVVRKPDGEGHAVLTLRSAQGDFILDNLNDQVELWTQTPYTYLKRQASFDTGRWVTIENGTTDVMVGALK</sequence>
<dbReference type="Proteomes" id="UP000321717">
    <property type="component" value="Unassembled WGS sequence"/>
</dbReference>
<evidence type="ECO:0000313" key="2">
    <source>
        <dbReference type="EMBL" id="GEO83751.1"/>
    </source>
</evidence>
<dbReference type="Gene3D" id="3.10.620.30">
    <property type="match status" value="1"/>
</dbReference>
<protein>
    <submittedName>
        <fullName evidence="2">Transglutaminase</fullName>
    </submittedName>
</protein>
<feature type="chain" id="PRO_5022172069" evidence="1">
    <location>
        <begin position="24"/>
        <end position="205"/>
    </location>
</feature>
<reference evidence="2 3" key="1">
    <citation type="submission" date="2019-07" db="EMBL/GenBank/DDBJ databases">
        <title>Whole genome shotgun sequence of Rhizobium naphthalenivorans NBRC 107585.</title>
        <authorList>
            <person name="Hosoyama A."/>
            <person name="Uohara A."/>
            <person name="Ohji S."/>
            <person name="Ichikawa N."/>
        </authorList>
    </citation>
    <scope>NUCLEOTIDE SEQUENCE [LARGE SCALE GENOMIC DNA]</scope>
    <source>
        <strain evidence="2 3">NBRC 107585</strain>
    </source>
</reference>
<dbReference type="RefSeq" id="WP_147178548.1">
    <property type="nucleotide sequence ID" value="NZ_BJZP01000002.1"/>
</dbReference>
<dbReference type="EMBL" id="BJZP01000002">
    <property type="protein sequence ID" value="GEO83751.1"/>
    <property type="molecule type" value="Genomic_DNA"/>
</dbReference>
<dbReference type="PANTHER" id="PTHR39327:SF1">
    <property type="entry name" value="BLR5470 PROTEIN"/>
    <property type="match status" value="1"/>
</dbReference>